<dbReference type="InterPro" id="IPR021355">
    <property type="entry name" value="Phage_Syn9_Gp224"/>
</dbReference>
<dbReference type="EMBL" id="BX569694">
    <property type="protein sequence ID" value="CAE08692.1"/>
    <property type="molecule type" value="Genomic_DNA"/>
</dbReference>
<reference evidence="1 2" key="1">
    <citation type="journal article" date="2003" name="Nature">
        <title>The genome of a motile marine Synechococcus.</title>
        <authorList>
            <person name="Palenik B."/>
            <person name="Brahamsha B."/>
            <person name="Larimer F."/>
            <person name="Land M."/>
            <person name="Hauser L."/>
            <person name="Chain P."/>
            <person name="Lamerdin J."/>
            <person name="Regala W."/>
            <person name="Allen E.A."/>
            <person name="McCarren J."/>
            <person name="Paulsen I."/>
            <person name="Dufresne A."/>
            <person name="Partensky F."/>
            <person name="Webb E."/>
            <person name="Waterbury J."/>
        </authorList>
    </citation>
    <scope>NUCLEOTIDE SEQUENCE [LARGE SCALE GENOMIC DNA]</scope>
    <source>
        <strain evidence="1 2">WH8102</strain>
    </source>
</reference>
<evidence type="ECO:0000313" key="2">
    <source>
        <dbReference type="Proteomes" id="UP000001422"/>
    </source>
</evidence>
<sequence length="85" mass="9249">MLSSLFPLLYGTLFVALLWQAFRVMGKGFRAASGPIAEPNDRTGRVTVHPELLDNEGKITDEALLTVRFSGDDDSQEEAPGPDAE</sequence>
<dbReference type="RefSeq" id="WP_011129032.1">
    <property type="nucleotide sequence ID" value="NC_005070.1"/>
</dbReference>
<evidence type="ECO:0008006" key="3">
    <source>
        <dbReference type="Google" id="ProtNLM"/>
    </source>
</evidence>
<dbReference type="Pfam" id="PF11189">
    <property type="entry name" value="DUF2973"/>
    <property type="match status" value="1"/>
</dbReference>
<name>Q7U494_PARMW</name>
<accession>Q7U494</accession>
<dbReference type="AlphaFoldDB" id="Q7U494"/>
<dbReference type="Proteomes" id="UP000001422">
    <property type="component" value="Chromosome"/>
</dbReference>
<gene>
    <name evidence="1" type="ordered locus">SYNW2177</name>
</gene>
<dbReference type="STRING" id="84588.SYNW2177"/>
<dbReference type="eggNOG" id="ENOG50343NT">
    <property type="taxonomic scope" value="Bacteria"/>
</dbReference>
<protein>
    <recommendedName>
        <fullName evidence="3">DUF2973 domain-containing protein</fullName>
    </recommendedName>
</protein>
<keyword evidence="2" id="KW-1185">Reference proteome</keyword>
<dbReference type="HOGENOM" id="CLU_2511506_0_0_3"/>
<proteinExistence type="predicted"/>
<dbReference type="KEGG" id="syw:SYNW2177"/>
<evidence type="ECO:0000313" key="1">
    <source>
        <dbReference type="EMBL" id="CAE08692.1"/>
    </source>
</evidence>
<organism evidence="1 2">
    <name type="scientific">Parasynechococcus marenigrum (strain WH8102)</name>
    <dbReference type="NCBI Taxonomy" id="84588"/>
    <lineage>
        <taxon>Bacteria</taxon>
        <taxon>Bacillati</taxon>
        <taxon>Cyanobacteriota</taxon>
        <taxon>Cyanophyceae</taxon>
        <taxon>Synechococcales</taxon>
        <taxon>Prochlorococcaceae</taxon>
        <taxon>Parasynechococcus</taxon>
        <taxon>Parasynechococcus marenigrum</taxon>
    </lineage>
</organism>